<dbReference type="EMBL" id="AVOT02044139">
    <property type="protein sequence ID" value="MBW0539502.1"/>
    <property type="molecule type" value="Genomic_DNA"/>
</dbReference>
<reference evidence="2" key="1">
    <citation type="submission" date="2021-03" db="EMBL/GenBank/DDBJ databases">
        <title>Draft genome sequence of rust myrtle Austropuccinia psidii MF-1, a brazilian biotype.</title>
        <authorList>
            <person name="Quecine M.C."/>
            <person name="Pachon D.M.R."/>
            <person name="Bonatelli M.L."/>
            <person name="Correr F.H."/>
            <person name="Franceschini L.M."/>
            <person name="Leite T.F."/>
            <person name="Margarido G.R.A."/>
            <person name="Almeida C.A."/>
            <person name="Ferrarezi J.A."/>
            <person name="Labate C.A."/>
        </authorList>
    </citation>
    <scope>NUCLEOTIDE SEQUENCE</scope>
    <source>
        <strain evidence="2">MF-1</strain>
    </source>
</reference>
<name>A0A9Q3IGB2_9BASI</name>
<comment type="caution">
    <text evidence="2">The sequence shown here is derived from an EMBL/GenBank/DDBJ whole genome shotgun (WGS) entry which is preliminary data.</text>
</comment>
<feature type="region of interest" description="Disordered" evidence="1">
    <location>
        <begin position="1"/>
        <end position="83"/>
    </location>
</feature>
<dbReference type="AlphaFoldDB" id="A0A9Q3IGB2"/>
<dbReference type="Proteomes" id="UP000765509">
    <property type="component" value="Unassembled WGS sequence"/>
</dbReference>
<evidence type="ECO:0000256" key="1">
    <source>
        <dbReference type="SAM" id="MobiDB-lite"/>
    </source>
</evidence>
<feature type="compositionally biased region" description="Basic residues" evidence="1">
    <location>
        <begin position="24"/>
        <end position="35"/>
    </location>
</feature>
<proteinExistence type="predicted"/>
<protein>
    <submittedName>
        <fullName evidence="2">Uncharacterized protein</fullName>
    </submittedName>
</protein>
<evidence type="ECO:0000313" key="3">
    <source>
        <dbReference type="Proteomes" id="UP000765509"/>
    </source>
</evidence>
<keyword evidence="3" id="KW-1185">Reference proteome</keyword>
<sequence length="83" mass="9483">MSPVHLRNLGIQRNQPEEREGLFRARRPGRGHFGHNGRWQDTEGNHTHSSIYFPIQQRPQSRGLKGYGSSSSSPPTPQRSFTM</sequence>
<evidence type="ECO:0000313" key="2">
    <source>
        <dbReference type="EMBL" id="MBW0539502.1"/>
    </source>
</evidence>
<gene>
    <name evidence="2" type="ORF">O181_079217</name>
</gene>
<accession>A0A9Q3IGB2</accession>
<organism evidence="2 3">
    <name type="scientific">Austropuccinia psidii MF-1</name>
    <dbReference type="NCBI Taxonomy" id="1389203"/>
    <lineage>
        <taxon>Eukaryota</taxon>
        <taxon>Fungi</taxon>
        <taxon>Dikarya</taxon>
        <taxon>Basidiomycota</taxon>
        <taxon>Pucciniomycotina</taxon>
        <taxon>Pucciniomycetes</taxon>
        <taxon>Pucciniales</taxon>
        <taxon>Sphaerophragmiaceae</taxon>
        <taxon>Austropuccinia</taxon>
    </lineage>
</organism>